<evidence type="ECO:0000313" key="2">
    <source>
        <dbReference type="EMBL" id="EKO16677.1"/>
    </source>
</evidence>
<dbReference type="InterPro" id="IPR031165">
    <property type="entry name" value="GNAT_YJDJ"/>
</dbReference>
<accession>A0A0E2B661</accession>
<dbReference type="InterPro" id="IPR045057">
    <property type="entry name" value="Gcn5-rel_NAT"/>
</dbReference>
<evidence type="ECO:0000259" key="1">
    <source>
        <dbReference type="PROSITE" id="PS51729"/>
    </source>
</evidence>
<sequence length="92" mass="10607">MNPIVIHSELESKFYAEIDGFQSYLFYREEDDDWNLISTYVPSELRGKGLAAELVRTALDKARSLNKKIIPSCSYVVTFLNRNPTYNDLIAK</sequence>
<feature type="domain" description="N-acetyltransferase" evidence="1">
    <location>
        <begin position="6"/>
        <end position="91"/>
    </location>
</feature>
<dbReference type="Gene3D" id="3.40.630.30">
    <property type="match status" value="1"/>
</dbReference>
<dbReference type="EMBL" id="AHMY02000022">
    <property type="protein sequence ID" value="EKO16677.1"/>
    <property type="molecule type" value="Genomic_DNA"/>
</dbReference>
<dbReference type="PANTHER" id="PTHR31435:SF9">
    <property type="entry name" value="PROTEIN NATD1"/>
    <property type="match status" value="1"/>
</dbReference>
<protein>
    <submittedName>
        <fullName evidence="2">Acetyltransferase, GNAT family</fullName>
    </submittedName>
</protein>
<dbReference type="Pfam" id="PF14542">
    <property type="entry name" value="Acetyltransf_CG"/>
    <property type="match status" value="1"/>
</dbReference>
<dbReference type="PROSITE" id="PS51729">
    <property type="entry name" value="GNAT_YJDJ"/>
    <property type="match status" value="1"/>
</dbReference>
<evidence type="ECO:0000313" key="3">
    <source>
        <dbReference type="Proteomes" id="UP000006253"/>
    </source>
</evidence>
<organism evidence="2 3">
    <name type="scientific">Leptospira kirschneri str. H1</name>
    <dbReference type="NCBI Taxonomy" id="1049966"/>
    <lineage>
        <taxon>Bacteria</taxon>
        <taxon>Pseudomonadati</taxon>
        <taxon>Spirochaetota</taxon>
        <taxon>Spirochaetia</taxon>
        <taxon>Leptospirales</taxon>
        <taxon>Leptospiraceae</taxon>
        <taxon>Leptospira</taxon>
    </lineage>
</organism>
<dbReference type="RefSeq" id="WP_004764658.1">
    <property type="nucleotide sequence ID" value="NZ_AHMY02000022.1"/>
</dbReference>
<dbReference type="AlphaFoldDB" id="A0A0E2B661"/>
<dbReference type="Proteomes" id="UP000006253">
    <property type="component" value="Unassembled WGS sequence"/>
</dbReference>
<dbReference type="CDD" id="cd04301">
    <property type="entry name" value="NAT_SF"/>
    <property type="match status" value="1"/>
</dbReference>
<dbReference type="SUPFAM" id="SSF55729">
    <property type="entry name" value="Acyl-CoA N-acyltransferases (Nat)"/>
    <property type="match status" value="1"/>
</dbReference>
<dbReference type="GO" id="GO:0016740">
    <property type="term" value="F:transferase activity"/>
    <property type="evidence" value="ECO:0007669"/>
    <property type="project" value="UniProtKB-KW"/>
</dbReference>
<reference evidence="2 3" key="1">
    <citation type="submission" date="2012-10" db="EMBL/GenBank/DDBJ databases">
        <authorList>
            <person name="Harkins D.M."/>
            <person name="Durkin A.S."/>
            <person name="Brinkac L.M."/>
            <person name="Selengut J.D."/>
            <person name="Sanka R."/>
            <person name="DePew J."/>
            <person name="Purushe J."/>
            <person name="Peacock S.J."/>
            <person name="Thaipadungpanit J."/>
            <person name="Wuthiekanun V.W."/>
            <person name="Day N.P."/>
            <person name="Vinetz J.M."/>
            <person name="Sutton G.G."/>
            <person name="Nelson W.C."/>
            <person name="Fouts D.E."/>
        </authorList>
    </citation>
    <scope>NUCLEOTIDE SEQUENCE [LARGE SCALE GENOMIC DNA]</scope>
    <source>
        <strain evidence="2 3">H1</strain>
    </source>
</reference>
<dbReference type="InterPro" id="IPR016181">
    <property type="entry name" value="Acyl_CoA_acyltransferase"/>
</dbReference>
<dbReference type="PANTHER" id="PTHR31435">
    <property type="entry name" value="PROTEIN NATD1"/>
    <property type="match status" value="1"/>
</dbReference>
<comment type="caution">
    <text evidence="2">The sequence shown here is derived from an EMBL/GenBank/DDBJ whole genome shotgun (WGS) entry which is preliminary data.</text>
</comment>
<proteinExistence type="predicted"/>
<keyword evidence="2" id="KW-0808">Transferase</keyword>
<gene>
    <name evidence="2" type="ORF">LEP1GSC081_2725</name>
</gene>
<name>A0A0E2B661_9LEPT</name>